<evidence type="ECO:0000313" key="2">
    <source>
        <dbReference type="EMBL" id="GIQ80476.1"/>
    </source>
</evidence>
<dbReference type="EMBL" id="BDIP01000177">
    <property type="protein sequence ID" value="GIQ80476.1"/>
    <property type="molecule type" value="Genomic_DNA"/>
</dbReference>
<accession>A0A9K3CNL9</accession>
<proteinExistence type="predicted"/>
<dbReference type="Proteomes" id="UP000265618">
    <property type="component" value="Unassembled WGS sequence"/>
</dbReference>
<keyword evidence="3" id="KW-1185">Reference proteome</keyword>
<reference evidence="2 3" key="1">
    <citation type="journal article" date="2018" name="PLoS ONE">
        <title>The draft genome of Kipferlia bialata reveals reductive genome evolution in fornicate parasites.</title>
        <authorList>
            <person name="Tanifuji G."/>
            <person name="Takabayashi S."/>
            <person name="Kume K."/>
            <person name="Takagi M."/>
            <person name="Nakayama T."/>
            <person name="Kamikawa R."/>
            <person name="Inagaki Y."/>
            <person name="Hashimoto T."/>
        </authorList>
    </citation>
    <scope>NUCLEOTIDE SEQUENCE [LARGE SCALE GENOMIC DNA]</scope>
    <source>
        <strain evidence="2">NY0173</strain>
    </source>
</reference>
<dbReference type="AlphaFoldDB" id="A0A9K3CNL9"/>
<feature type="region of interest" description="Disordered" evidence="1">
    <location>
        <begin position="32"/>
        <end position="62"/>
    </location>
</feature>
<evidence type="ECO:0000313" key="3">
    <source>
        <dbReference type="Proteomes" id="UP000265618"/>
    </source>
</evidence>
<comment type="caution">
    <text evidence="2">The sequence shown here is derived from an EMBL/GenBank/DDBJ whole genome shotgun (WGS) entry which is preliminary data.</text>
</comment>
<name>A0A9K3CNL9_9EUKA</name>
<organism evidence="2 3">
    <name type="scientific">Kipferlia bialata</name>
    <dbReference type="NCBI Taxonomy" id="797122"/>
    <lineage>
        <taxon>Eukaryota</taxon>
        <taxon>Metamonada</taxon>
        <taxon>Carpediemonas-like organisms</taxon>
        <taxon>Kipferlia</taxon>
    </lineage>
</organism>
<protein>
    <submittedName>
        <fullName evidence="2">Uncharacterized protein</fullName>
    </submittedName>
</protein>
<feature type="region of interest" description="Disordered" evidence="1">
    <location>
        <begin position="163"/>
        <end position="186"/>
    </location>
</feature>
<evidence type="ECO:0000256" key="1">
    <source>
        <dbReference type="SAM" id="MobiDB-lite"/>
    </source>
</evidence>
<gene>
    <name evidence="2" type="ORF">KIPB_001280</name>
</gene>
<sequence>MSDTPGSDVSDPKPRMTLDVVTRVPDQAVTILSQNFDDEESSDWDPPAMSTTAPKPPNPASLPQSKLVLNLISPGQDTAAESIKSKSTADVCVGTVFTQRLPGTAPGQVCSVVLAGEGAEHVGVGTVVGVRPQGSGEYVLGTVCDVFGPLLRPYYVVQWGGPGEESVPPSSGGGETGEAGSSVSCDVQEGDTVWIREGYSLAPLQSAEPKEEEEEEEVV</sequence>